<dbReference type="InParanoid" id="E9I0J9"/>
<name>E9I0J9_DAPPU</name>
<feature type="non-terminal residue" evidence="1">
    <location>
        <position position="123"/>
    </location>
</feature>
<dbReference type="EMBL" id="GL733561">
    <property type="protein sequence ID" value="EFX62480.1"/>
    <property type="molecule type" value="Genomic_DNA"/>
</dbReference>
<dbReference type="AlphaFoldDB" id="E9I0J9"/>
<organism evidence="1 2">
    <name type="scientific">Daphnia pulex</name>
    <name type="common">Water flea</name>
    <dbReference type="NCBI Taxonomy" id="6669"/>
    <lineage>
        <taxon>Eukaryota</taxon>
        <taxon>Metazoa</taxon>
        <taxon>Ecdysozoa</taxon>
        <taxon>Arthropoda</taxon>
        <taxon>Crustacea</taxon>
        <taxon>Branchiopoda</taxon>
        <taxon>Diplostraca</taxon>
        <taxon>Cladocera</taxon>
        <taxon>Anomopoda</taxon>
        <taxon>Daphniidae</taxon>
        <taxon>Daphnia</taxon>
    </lineage>
</organism>
<gene>
    <name evidence="1" type="ORF">DAPPUDRAFT_336890</name>
</gene>
<evidence type="ECO:0000313" key="2">
    <source>
        <dbReference type="Proteomes" id="UP000000305"/>
    </source>
</evidence>
<evidence type="ECO:0000313" key="1">
    <source>
        <dbReference type="EMBL" id="EFX62480.1"/>
    </source>
</evidence>
<dbReference type="HOGENOM" id="CLU_2020981_0_0_1"/>
<proteinExistence type="predicted"/>
<sequence>YTTPGLCSVSRVVEFIRSIWNLYLANRATVCTGYTPLLEHFTVIGLSHNFTVNCETFFNFSHSCKPLQAAISFQQALDSIVVSEGLLNFVYVFAFHDIMNQNSIDTAEGNPVDEEVVIYFDEN</sequence>
<dbReference type="Proteomes" id="UP000000305">
    <property type="component" value="Unassembled WGS sequence"/>
</dbReference>
<protein>
    <submittedName>
        <fullName evidence="1">Uncharacterized protein</fullName>
    </submittedName>
</protein>
<accession>E9I0J9</accession>
<reference evidence="1 2" key="1">
    <citation type="journal article" date="2011" name="Science">
        <title>The ecoresponsive genome of Daphnia pulex.</title>
        <authorList>
            <person name="Colbourne J.K."/>
            <person name="Pfrender M.E."/>
            <person name="Gilbert D."/>
            <person name="Thomas W.K."/>
            <person name="Tucker A."/>
            <person name="Oakley T.H."/>
            <person name="Tokishita S."/>
            <person name="Aerts A."/>
            <person name="Arnold G.J."/>
            <person name="Basu M.K."/>
            <person name="Bauer D.J."/>
            <person name="Caceres C.E."/>
            <person name="Carmel L."/>
            <person name="Casola C."/>
            <person name="Choi J.H."/>
            <person name="Detter J.C."/>
            <person name="Dong Q."/>
            <person name="Dusheyko S."/>
            <person name="Eads B.D."/>
            <person name="Frohlich T."/>
            <person name="Geiler-Samerotte K.A."/>
            <person name="Gerlach D."/>
            <person name="Hatcher P."/>
            <person name="Jogdeo S."/>
            <person name="Krijgsveld J."/>
            <person name="Kriventseva E.V."/>
            <person name="Kultz D."/>
            <person name="Laforsch C."/>
            <person name="Lindquist E."/>
            <person name="Lopez J."/>
            <person name="Manak J.R."/>
            <person name="Muller J."/>
            <person name="Pangilinan J."/>
            <person name="Patwardhan R.P."/>
            <person name="Pitluck S."/>
            <person name="Pritham E.J."/>
            <person name="Rechtsteiner A."/>
            <person name="Rho M."/>
            <person name="Rogozin I.B."/>
            <person name="Sakarya O."/>
            <person name="Salamov A."/>
            <person name="Schaack S."/>
            <person name="Shapiro H."/>
            <person name="Shiga Y."/>
            <person name="Skalitzky C."/>
            <person name="Smith Z."/>
            <person name="Souvorov A."/>
            <person name="Sung W."/>
            <person name="Tang Z."/>
            <person name="Tsuchiya D."/>
            <person name="Tu H."/>
            <person name="Vos H."/>
            <person name="Wang M."/>
            <person name="Wolf Y.I."/>
            <person name="Yamagata H."/>
            <person name="Yamada T."/>
            <person name="Ye Y."/>
            <person name="Shaw J.R."/>
            <person name="Andrews J."/>
            <person name="Crease T.J."/>
            <person name="Tang H."/>
            <person name="Lucas S.M."/>
            <person name="Robertson H.M."/>
            <person name="Bork P."/>
            <person name="Koonin E.V."/>
            <person name="Zdobnov E.M."/>
            <person name="Grigoriev I.V."/>
            <person name="Lynch M."/>
            <person name="Boore J.L."/>
        </authorList>
    </citation>
    <scope>NUCLEOTIDE SEQUENCE [LARGE SCALE GENOMIC DNA]</scope>
</reference>
<dbReference type="KEGG" id="dpx:DAPPUDRAFT_336890"/>
<keyword evidence="2" id="KW-1185">Reference proteome</keyword>
<feature type="non-terminal residue" evidence="1">
    <location>
        <position position="1"/>
    </location>
</feature>